<dbReference type="Gene3D" id="2.130.10.10">
    <property type="entry name" value="YVTN repeat-like/Quinoprotein amine dehydrogenase"/>
    <property type="match status" value="1"/>
</dbReference>
<gene>
    <name evidence="1" type="ORF">DFJ67_2467</name>
</gene>
<dbReference type="Proteomes" id="UP000256913">
    <property type="component" value="Unassembled WGS sequence"/>
</dbReference>
<accession>A0A3D9ZGT3</accession>
<dbReference type="EMBL" id="QUMQ01000001">
    <property type="protein sequence ID" value="REF96485.1"/>
    <property type="molecule type" value="Genomic_DNA"/>
</dbReference>
<dbReference type="AlphaFoldDB" id="A0A3D9ZGT3"/>
<dbReference type="OrthoDB" id="3351730at2"/>
<dbReference type="RefSeq" id="WP_116067999.1">
    <property type="nucleotide sequence ID" value="NZ_BONB01000033.1"/>
</dbReference>
<dbReference type="SUPFAM" id="SSF110296">
    <property type="entry name" value="Oligoxyloglucan reducing end-specific cellobiohydrolase"/>
    <property type="match status" value="1"/>
</dbReference>
<dbReference type="PROSITE" id="PS51257">
    <property type="entry name" value="PROKAR_LIPOPROTEIN"/>
    <property type="match status" value="1"/>
</dbReference>
<evidence type="ECO:0000313" key="1">
    <source>
        <dbReference type="EMBL" id="REF96485.1"/>
    </source>
</evidence>
<dbReference type="InterPro" id="IPR015943">
    <property type="entry name" value="WD40/YVTN_repeat-like_dom_sf"/>
</dbReference>
<protein>
    <recommendedName>
        <fullName evidence="3">BNR/Asp-box repeat protein</fullName>
    </recommendedName>
</protein>
<sequence length="366" mass="39133">MRGRNLVAAAAAVLVLLGGCSIGDIRRPPPTPPPPTSPPATLAGFEVRHGSVPVPPSYHLQNVEFVNQALGYALFDRCGSTSAAPGPAESCSAAVVRTDDGGRSWHQVYHPHPEGKGHQLYAVDRRLVLHVDPDGWYVSNDGGVTYAHTPEGGPIPAAYRALSGEFQACCDSDKKQRVMRLRADGSLVPTKAQPPIADLRTVSSSVHWVYAVGLVEGRPETWVSNDAGDTWRQVAVGGASGRLEAVHIDVDRGGTFAWMTGQTDLISWPSLFYFDGQGWRAMTASGHPDRFISGVVLEDASLAVTTPDRAGLVSGGLFQWVDWPISDCFLRLLADGTLFCAAGPVSWLGVAFGGKWTWIKVLVGNE</sequence>
<evidence type="ECO:0000313" key="2">
    <source>
        <dbReference type="Proteomes" id="UP000256913"/>
    </source>
</evidence>
<proteinExistence type="predicted"/>
<name>A0A3D9ZGT3_9ACTN</name>
<reference evidence="1 2" key="1">
    <citation type="submission" date="2018-08" db="EMBL/GenBank/DDBJ databases">
        <title>Sequencing the genomes of 1000 actinobacteria strains.</title>
        <authorList>
            <person name="Klenk H.-P."/>
        </authorList>
    </citation>
    <scope>NUCLEOTIDE SEQUENCE [LARGE SCALE GENOMIC DNA]</scope>
    <source>
        <strain evidence="1 2">DSM 44099</strain>
    </source>
</reference>
<organism evidence="1 2">
    <name type="scientific">Asanoa ferruginea</name>
    <dbReference type="NCBI Taxonomy" id="53367"/>
    <lineage>
        <taxon>Bacteria</taxon>
        <taxon>Bacillati</taxon>
        <taxon>Actinomycetota</taxon>
        <taxon>Actinomycetes</taxon>
        <taxon>Micromonosporales</taxon>
        <taxon>Micromonosporaceae</taxon>
        <taxon>Asanoa</taxon>
    </lineage>
</organism>
<keyword evidence="2" id="KW-1185">Reference proteome</keyword>
<evidence type="ECO:0008006" key="3">
    <source>
        <dbReference type="Google" id="ProtNLM"/>
    </source>
</evidence>
<comment type="caution">
    <text evidence="1">The sequence shown here is derived from an EMBL/GenBank/DDBJ whole genome shotgun (WGS) entry which is preliminary data.</text>
</comment>